<dbReference type="GO" id="GO:0016740">
    <property type="term" value="F:transferase activity"/>
    <property type="evidence" value="ECO:0007669"/>
    <property type="project" value="UniProtKB-KW"/>
</dbReference>
<protein>
    <submittedName>
        <fullName evidence="1">Putative transferase, chloroplastic</fullName>
    </submittedName>
</protein>
<dbReference type="Gene3D" id="3.60.10.10">
    <property type="entry name" value="Endonuclease/exonuclease/phosphatase"/>
    <property type="match status" value="1"/>
</dbReference>
<proteinExistence type="predicted"/>
<sequence length="1250" mass="140974">MLAKRFESEILALLRKMKARKGVRGWEGGKRRKNSSSSKFERELRKLKKGLLTVSRGSSSRLCLDCGSQFCGLLLLFPFACREGAPLGSLILYLKEEYFDQSLKVFFLSSPCLSSLELEPQMPMYIFFADKVEIQDITKKTSFFVLVGPKSHQVMEDLNLGGLVGKPYGTHQHFMGRRSYKLQLRSNVVGRYLFCSVVSAEANRFALIFPEGKGLPGGWNILAQKLRACEVKLPVNVGDGPKPQHDLVQKDLPLKVDNVSKDWRSVSELVWLQFGGVDAFNKMHILIRCLVGRKERSEAGTKKLKGSRASACVGSEGMLPEGELSIAKGPSTAGGMVSFPHGLEEGFVGSFKVVGSGTKEAGPSKRNPGLVNEFWVEDGKLAYHTFPLAQKGFRVLFKALASWAPPCGIDLCPKEGDLLSGSSMFSLVGALTPVDEALEVLVTKDDEMPFVEEEVRDAPLAMITKEGCKLNLLSNSDDLESKFWGREKDLQLALVKNSSPMELGRDFAYSQDSFEKLLAFSKFLGFSVDGYEKEILGVYDPVLAEERDVFSNELGAIRGLWHDPWCVGGDFNVVRFLEERRNCQRLSTSMRRFSQFIEEMCLKDLPLSGGLFTWCGGSNNESTSRLDRFLVSNDWENHFSGLFQNTLPKPVLDHAPILLDGGGKRKGKMPFRFENMLLKVEGFKDLIRNWWEGYSVQGSFSHILAVKLKALKQDLKIWNKEVLENVTTKKLEALAQLGLWDVKERERALTVEETEVRRGVVEEFKKWAEMEEISWRQKSRELWLKEGDKNTSFFHKMAKLRVDGVLLDGEDNIKEVVTNAFQRILAETGEWRLSLDGLDFDCLQCVDSEVLETPFSEEEVLEALSNLCGDKALGPDGFTLAFWQHCWDFVKPEKEGVDDLKDFRLISLVGGLYKLLAKVLANRLKKVFGDGNSSRLLSKAKEGLKINLGKSEMIPVGNDPNLEEFAEVLGCKVGAIPTTYLGIPLEAPYKFSKVWEGVEERFQKRLAWWKRQYLSKVIVGKYGQEDEGWCTNGVRERHGVGVWKAIKNGWEDLKVRMRFKVGSGNRVKFWKDRWCGDVSLRDAFANLFSIASSKDARVADAWDGGSWNPRFIRQLSDWELEEVDIFFERLYDHFILWILRIQWSGLTQRVSQLLCLGGNFGQDFDSRSAQKRGWKMPNGCYMCKEEEETSVHILLHCPKLVNGMPITVGVGNVISEDGFSFMMSPAIAGSVWKALLSQGAIQWVLMLGKN</sequence>
<dbReference type="PANTHER" id="PTHR33710:SF71">
    <property type="entry name" value="ENDONUCLEASE_EXONUCLEASE_PHOSPHATASE DOMAIN-CONTAINING PROTEIN"/>
    <property type="match status" value="1"/>
</dbReference>
<dbReference type="AlphaFoldDB" id="A0A438J6F3"/>
<evidence type="ECO:0000313" key="2">
    <source>
        <dbReference type="Proteomes" id="UP000288805"/>
    </source>
</evidence>
<dbReference type="EMBL" id="QGNW01000060">
    <property type="protein sequence ID" value="RVX04538.1"/>
    <property type="molecule type" value="Genomic_DNA"/>
</dbReference>
<accession>A0A438J6F3</accession>
<dbReference type="PANTHER" id="PTHR33710">
    <property type="entry name" value="BNAC02G09200D PROTEIN"/>
    <property type="match status" value="1"/>
</dbReference>
<organism evidence="1 2">
    <name type="scientific">Vitis vinifera</name>
    <name type="common">Grape</name>
    <dbReference type="NCBI Taxonomy" id="29760"/>
    <lineage>
        <taxon>Eukaryota</taxon>
        <taxon>Viridiplantae</taxon>
        <taxon>Streptophyta</taxon>
        <taxon>Embryophyta</taxon>
        <taxon>Tracheophyta</taxon>
        <taxon>Spermatophyta</taxon>
        <taxon>Magnoliopsida</taxon>
        <taxon>eudicotyledons</taxon>
        <taxon>Gunneridae</taxon>
        <taxon>Pentapetalae</taxon>
        <taxon>rosids</taxon>
        <taxon>Vitales</taxon>
        <taxon>Vitaceae</taxon>
        <taxon>Viteae</taxon>
        <taxon>Vitis</taxon>
    </lineage>
</organism>
<keyword evidence="1" id="KW-0808">Transferase</keyword>
<dbReference type="SUPFAM" id="SSF56219">
    <property type="entry name" value="DNase I-like"/>
    <property type="match status" value="1"/>
</dbReference>
<dbReference type="InterPro" id="IPR036691">
    <property type="entry name" value="Endo/exonu/phosph_ase_sf"/>
</dbReference>
<reference evidence="1 2" key="1">
    <citation type="journal article" date="2018" name="PLoS Genet.">
        <title>Population sequencing reveals clonal diversity and ancestral inbreeding in the grapevine cultivar Chardonnay.</title>
        <authorList>
            <person name="Roach M.J."/>
            <person name="Johnson D.L."/>
            <person name="Bohlmann J."/>
            <person name="van Vuuren H.J."/>
            <person name="Jones S.J."/>
            <person name="Pretorius I.S."/>
            <person name="Schmidt S.A."/>
            <person name="Borneman A.R."/>
        </authorList>
    </citation>
    <scope>NUCLEOTIDE SEQUENCE [LARGE SCALE GENOMIC DNA]</scope>
    <source>
        <strain evidence="2">cv. Chardonnay</strain>
        <tissue evidence="1">Leaf</tissue>
    </source>
</reference>
<dbReference type="Proteomes" id="UP000288805">
    <property type="component" value="Unassembled WGS sequence"/>
</dbReference>
<evidence type="ECO:0000313" key="1">
    <source>
        <dbReference type="EMBL" id="RVX04538.1"/>
    </source>
</evidence>
<name>A0A438J6F3_VITVI</name>
<dbReference type="SUPFAM" id="SSF103025">
    <property type="entry name" value="Folate-binding domain"/>
    <property type="match status" value="1"/>
</dbReference>
<gene>
    <name evidence="1" type="primary">VvCHDp000683_0</name>
    <name evidence="1" type="ORF">CK203_023445</name>
</gene>
<comment type="caution">
    <text evidence="1">The sequence shown here is derived from an EMBL/GenBank/DDBJ whole genome shotgun (WGS) entry which is preliminary data.</text>
</comment>